<reference evidence="1" key="1">
    <citation type="submission" date="2022-08" db="EMBL/GenBank/DDBJ databases">
        <title>Genome sequencing of Nocardioides sp. STR2.</title>
        <authorList>
            <person name="So Y."/>
        </authorList>
    </citation>
    <scope>NUCLEOTIDE SEQUENCE</scope>
    <source>
        <strain evidence="1">STR2</strain>
    </source>
</reference>
<dbReference type="EMBL" id="JAPPUX010000005">
    <property type="protein sequence ID" value="MCY4728395.1"/>
    <property type="molecule type" value="Genomic_DNA"/>
</dbReference>
<organism evidence="1 2">
    <name type="scientific">Nocardioides pini</name>
    <dbReference type="NCBI Taxonomy" id="2975053"/>
    <lineage>
        <taxon>Bacteria</taxon>
        <taxon>Bacillati</taxon>
        <taxon>Actinomycetota</taxon>
        <taxon>Actinomycetes</taxon>
        <taxon>Propionibacteriales</taxon>
        <taxon>Nocardioidaceae</taxon>
        <taxon>Nocardioides</taxon>
    </lineage>
</organism>
<keyword evidence="2" id="KW-1185">Reference proteome</keyword>
<gene>
    <name evidence="1" type="ORF">NYO98_19090</name>
</gene>
<sequence>MYGPVTGSTALKEPLEIVEKCVRESIKRQEKRLEMEAAMRAGNAYRAGTLR</sequence>
<dbReference type="RefSeq" id="WP_268113385.1">
    <property type="nucleotide sequence ID" value="NZ_JAPPUX010000005.1"/>
</dbReference>
<protein>
    <submittedName>
        <fullName evidence="1">Uncharacterized protein</fullName>
    </submittedName>
</protein>
<proteinExistence type="predicted"/>
<name>A0ABT4CHE0_9ACTN</name>
<comment type="caution">
    <text evidence="1">The sequence shown here is derived from an EMBL/GenBank/DDBJ whole genome shotgun (WGS) entry which is preliminary data.</text>
</comment>
<dbReference type="Proteomes" id="UP001074726">
    <property type="component" value="Unassembled WGS sequence"/>
</dbReference>
<accession>A0ABT4CHE0</accession>
<evidence type="ECO:0000313" key="1">
    <source>
        <dbReference type="EMBL" id="MCY4728395.1"/>
    </source>
</evidence>
<evidence type="ECO:0000313" key="2">
    <source>
        <dbReference type="Proteomes" id="UP001074726"/>
    </source>
</evidence>